<keyword evidence="3" id="KW-1185">Reference proteome</keyword>
<dbReference type="RefSeq" id="XP_003743333.2">
    <property type="nucleotide sequence ID" value="XM_003743285.2"/>
</dbReference>
<dbReference type="SUPFAM" id="SSF141673">
    <property type="entry name" value="MOSC N-terminal domain-like"/>
    <property type="match status" value="2"/>
</dbReference>
<dbReference type="PROSITE" id="PS51340">
    <property type="entry name" value="MOSC"/>
    <property type="match status" value="2"/>
</dbReference>
<evidence type="ECO:0000256" key="1">
    <source>
        <dbReference type="SAM" id="Phobius"/>
    </source>
</evidence>
<dbReference type="InterPro" id="IPR011037">
    <property type="entry name" value="Pyrv_Knase-like_insert_dom_sf"/>
</dbReference>
<dbReference type="InterPro" id="IPR005302">
    <property type="entry name" value="MoCF_Sase_C"/>
</dbReference>
<name>A0AAJ6QTA2_9ACAR</name>
<dbReference type="PANTHER" id="PTHR14237">
    <property type="entry name" value="MOLYBDOPTERIN COFACTOR SULFURASE MOSC"/>
    <property type="match status" value="1"/>
</dbReference>
<gene>
    <name evidence="4" type="primary">LOC100902453</name>
</gene>
<feature type="domain" description="MOSC" evidence="2">
    <location>
        <begin position="173"/>
        <end position="341"/>
    </location>
</feature>
<organism evidence="3 4">
    <name type="scientific">Galendromus occidentalis</name>
    <name type="common">western predatory mite</name>
    <dbReference type="NCBI Taxonomy" id="34638"/>
    <lineage>
        <taxon>Eukaryota</taxon>
        <taxon>Metazoa</taxon>
        <taxon>Ecdysozoa</taxon>
        <taxon>Arthropoda</taxon>
        <taxon>Chelicerata</taxon>
        <taxon>Arachnida</taxon>
        <taxon>Acari</taxon>
        <taxon>Parasitiformes</taxon>
        <taxon>Mesostigmata</taxon>
        <taxon>Gamasina</taxon>
        <taxon>Phytoseioidea</taxon>
        <taxon>Phytoseiidae</taxon>
        <taxon>Typhlodrominae</taxon>
        <taxon>Galendromus</taxon>
    </lineage>
</organism>
<accession>A0AAJ6QTA2</accession>
<evidence type="ECO:0000259" key="2">
    <source>
        <dbReference type="PROSITE" id="PS51340"/>
    </source>
</evidence>
<reference evidence="4" key="1">
    <citation type="submission" date="2025-08" db="UniProtKB">
        <authorList>
            <consortium name="RefSeq"/>
        </authorList>
    </citation>
    <scope>IDENTIFICATION</scope>
</reference>
<feature type="domain" description="MOSC" evidence="2">
    <location>
        <begin position="560"/>
        <end position="719"/>
    </location>
</feature>
<proteinExistence type="predicted"/>
<dbReference type="GO" id="GO:0030151">
    <property type="term" value="F:molybdenum ion binding"/>
    <property type="evidence" value="ECO:0007669"/>
    <property type="project" value="InterPro"/>
</dbReference>
<keyword evidence="1" id="KW-1133">Transmembrane helix</keyword>
<feature type="transmembrane region" description="Helical" evidence="1">
    <location>
        <begin position="6"/>
        <end position="27"/>
    </location>
</feature>
<dbReference type="GO" id="GO:0030170">
    <property type="term" value="F:pyridoxal phosphate binding"/>
    <property type="evidence" value="ECO:0007669"/>
    <property type="project" value="InterPro"/>
</dbReference>
<protein>
    <submittedName>
        <fullName evidence="4">Uncharacterized protein LOC100902453</fullName>
    </submittedName>
</protein>
<dbReference type="InterPro" id="IPR005303">
    <property type="entry name" value="MOCOS_middle"/>
</dbReference>
<keyword evidence="1" id="KW-0472">Membrane</keyword>
<dbReference type="AlphaFoldDB" id="A0AAJ6QTA2"/>
<dbReference type="GeneID" id="100902453"/>
<sequence length="726" mass="83243">MTATEQMRVAVPIAVCVGAAIASYAALIRYRQRKWRIGGKIKKLMIYPIKSLPPLEVEAADLTLDGLKYKGTKDREFLLLDADDGNKFITARTEPSLLLIHLSYDTERNCLRIRSNDPQKNLDILEVPLGSNEGVDTSRVLQVRTWDRNGPYEAYACDEKVRAWFSKYLNKNVLVVRLKVLSKLGTIESPARFQDMAVLNILSDRSVENLVALIRDPSANVTFRNFRPNILLETKYPHEEDFWVRVKIGNAETEFQRRTTRCQLTTINPESGLKTDKEPLVTLRKYVSACMQLVKFTRLGRFRVERSAFGISKYNFMPLFACHHYIRSPDTIYVGQTVLVEESARDLLGVYDCYLTRSSRLFMLFERLATVPPLPHRKRDESFWAVERLEIEVRMGTAVNNIPLLPASLCVASAAAILFLYQNRKRRAGPLEEGGKIKRIFIYPIKSVPPIEVSSADINIDGVSYKSVKDREFVLIDAEGTFLTGRQEPTLSLLHTEFNEADNCLEISSKNPDSLMELLKIKLDHEQEKPQRTLQLTTWYKDHPYSATYVDDAVSDWFSRYLKRKVSVVRLISLVGKRHWIAPDRFQDASELNILSQASVDNLVEMLKDAESANISHRNFRPSLLVETKYPFEEDFWTRMVIGDVETEFHTRCERCLLTTINPDSGIRTDKEPLTTLRKYRIDRSAEGLIKYKMRPLLACNHSITKAGTVHVGQTIMVHKAPREIL</sequence>
<keyword evidence="1" id="KW-0812">Transmembrane</keyword>
<evidence type="ECO:0000313" key="4">
    <source>
        <dbReference type="RefSeq" id="XP_003743333.2"/>
    </source>
</evidence>
<evidence type="ECO:0000313" key="3">
    <source>
        <dbReference type="Proteomes" id="UP000694867"/>
    </source>
</evidence>
<dbReference type="PANTHER" id="PTHR14237:SF19">
    <property type="entry name" value="MITOCHONDRIAL AMIDOXIME REDUCING COMPONENT 1"/>
    <property type="match status" value="1"/>
</dbReference>
<dbReference type="Pfam" id="PF03476">
    <property type="entry name" value="MOSC_N"/>
    <property type="match status" value="2"/>
</dbReference>
<dbReference type="GO" id="GO:0003824">
    <property type="term" value="F:catalytic activity"/>
    <property type="evidence" value="ECO:0007669"/>
    <property type="project" value="InterPro"/>
</dbReference>
<dbReference type="Proteomes" id="UP000694867">
    <property type="component" value="Unplaced"/>
</dbReference>
<dbReference type="Pfam" id="PF03473">
    <property type="entry name" value="MOSC"/>
    <property type="match status" value="2"/>
</dbReference>
<dbReference type="SUPFAM" id="SSF50800">
    <property type="entry name" value="PK beta-barrel domain-like"/>
    <property type="match status" value="1"/>
</dbReference>
<dbReference type="KEGG" id="goe:100902453"/>